<feature type="domain" description="C-CAP/cofactor C-like" evidence="8">
    <location>
        <begin position="279"/>
        <end position="431"/>
    </location>
</feature>
<comment type="caution">
    <text evidence="9">The sequence shown here is derived from an EMBL/GenBank/DDBJ whole genome shotgun (WGS) entry which is preliminary data.</text>
</comment>
<evidence type="ECO:0000313" key="9">
    <source>
        <dbReference type="EMBL" id="KAF7388113.1"/>
    </source>
</evidence>
<keyword evidence="5" id="KW-0143">Chaperone</keyword>
<dbReference type="PANTHER" id="PTHR15139">
    <property type="entry name" value="TUBULIN FOLDING COFACTOR C"/>
    <property type="match status" value="1"/>
</dbReference>
<dbReference type="InterPro" id="IPR038397">
    <property type="entry name" value="TBCC_N_sf"/>
</dbReference>
<dbReference type="InterPro" id="IPR017901">
    <property type="entry name" value="C-CAP_CF_C-like"/>
</dbReference>
<evidence type="ECO:0000259" key="8">
    <source>
        <dbReference type="PROSITE" id="PS51329"/>
    </source>
</evidence>
<evidence type="ECO:0000313" key="10">
    <source>
        <dbReference type="Proteomes" id="UP000614350"/>
    </source>
</evidence>
<evidence type="ECO:0000256" key="5">
    <source>
        <dbReference type="ARBA" id="ARBA00023186"/>
    </source>
</evidence>
<keyword evidence="3" id="KW-0963">Cytoplasm</keyword>
<dbReference type="EMBL" id="JACSEA010000012">
    <property type="protein sequence ID" value="KAF7388113.1"/>
    <property type="molecule type" value="Genomic_DNA"/>
</dbReference>
<dbReference type="SMART" id="SM00673">
    <property type="entry name" value="CARP"/>
    <property type="match status" value="2"/>
</dbReference>
<reference evidence="9" key="1">
    <citation type="journal article" date="2020" name="G3 (Bethesda)">
        <title>High-Quality Assemblies for Three Invasive Social Wasps from the &lt;i&gt;Vespula&lt;/i&gt; Genus.</title>
        <authorList>
            <person name="Harrop T.W.R."/>
            <person name="Guhlin J."/>
            <person name="McLaughlin G.M."/>
            <person name="Permina E."/>
            <person name="Stockwell P."/>
            <person name="Gilligan J."/>
            <person name="Le Lec M.F."/>
            <person name="Gruber M.A.M."/>
            <person name="Quinn O."/>
            <person name="Lovegrove M."/>
            <person name="Duncan E.J."/>
            <person name="Remnant E.J."/>
            <person name="Van Eeckhoven J."/>
            <person name="Graham B."/>
            <person name="Knapp R.A."/>
            <person name="Langford K.W."/>
            <person name="Kronenberg Z."/>
            <person name="Press M.O."/>
            <person name="Eacker S.M."/>
            <person name="Wilson-Rankin E.E."/>
            <person name="Purcell J."/>
            <person name="Lester P.J."/>
            <person name="Dearden P.K."/>
        </authorList>
    </citation>
    <scope>NUCLEOTIDE SEQUENCE</scope>
    <source>
        <strain evidence="9">Marl-1</strain>
    </source>
</reference>
<evidence type="ECO:0000256" key="3">
    <source>
        <dbReference type="ARBA" id="ARBA00022490"/>
    </source>
</evidence>
<dbReference type="InterPro" id="IPR006599">
    <property type="entry name" value="CARP_motif"/>
</dbReference>
<dbReference type="GO" id="GO:0015631">
    <property type="term" value="F:tubulin binding"/>
    <property type="evidence" value="ECO:0007669"/>
    <property type="project" value="InterPro"/>
</dbReference>
<comment type="subcellular location">
    <subcellularLocation>
        <location evidence="1">Cytoplasm</location>
    </subcellularLocation>
</comment>
<dbReference type="Pfam" id="PF16752">
    <property type="entry name" value="TBCC_N"/>
    <property type="match status" value="1"/>
</dbReference>
<dbReference type="InterPro" id="IPR027684">
    <property type="entry name" value="TBCC"/>
</dbReference>
<dbReference type="Gene3D" id="2.160.20.70">
    <property type="match status" value="1"/>
</dbReference>
<dbReference type="GO" id="GO:0005737">
    <property type="term" value="C:cytoplasm"/>
    <property type="evidence" value="ECO:0007669"/>
    <property type="project" value="UniProtKB-SubCell"/>
</dbReference>
<sequence length="454" mass="52548">MLHRASKRRSFDKTKVAKRFLFFEGVLFTGSFILWSCMSRSQDFRFYLRQNLPSVLNGGGGLGYYLIQTLSITQRELEEILSYEISPKKSTTEEKTKVLKQLRKIKQSNNNKMENTNFLEGSLPERINKRDRERKNIIERRKEERQSLAVESEQSSYFKDTFYSSCKKIKDMLDDASSAPPSVLSVAFDKISKEILMLKNYLSQSKMYLKVYDIRRAQENLQLLENEASELEMKLLPKKKFGFKNRRVVKKPTEKAYDVTDGLKDLKISEGIVNGSVKQNNKSFNKYGENACILVGKSDEQLVLDAENVNKNDILLSDLTRCTVRIYGTPSTLHMINLKQCTILVGPVTSSVFAHDCVECVFAFACQQFRLHSSTDCTIYLHVTSRAIIEDCTNIRVAPYNWSYEDQMNHFNLAGLDPKINNWNCIDDFNWLSSEKHSPNWSILEPELRIKNWD</sequence>
<dbReference type="Gene3D" id="1.20.58.1250">
    <property type="entry name" value="Tubulin Binding Cofactor C, N-terminal domain"/>
    <property type="match status" value="1"/>
</dbReference>
<evidence type="ECO:0000256" key="7">
    <source>
        <dbReference type="SAM" id="Phobius"/>
    </source>
</evidence>
<evidence type="ECO:0000256" key="1">
    <source>
        <dbReference type="ARBA" id="ARBA00004496"/>
    </source>
</evidence>
<keyword evidence="7" id="KW-0812">Transmembrane</keyword>
<dbReference type="Pfam" id="PF07986">
    <property type="entry name" value="TBCC"/>
    <property type="match status" value="1"/>
</dbReference>
<dbReference type="Proteomes" id="UP000614350">
    <property type="component" value="Unassembled WGS sequence"/>
</dbReference>
<name>A0A834MYY8_VESVU</name>
<dbReference type="GO" id="GO:0007023">
    <property type="term" value="P:post-chaperonin tubulin folding pathway"/>
    <property type="evidence" value="ECO:0007669"/>
    <property type="project" value="InterPro"/>
</dbReference>
<dbReference type="AlphaFoldDB" id="A0A834MYY8"/>
<gene>
    <name evidence="9" type="ORF">HZH66_010880</name>
</gene>
<dbReference type="InterPro" id="IPR012945">
    <property type="entry name" value="Tubulin-bd_cofactor_C_dom"/>
</dbReference>
<accession>A0A834MYY8</accession>
<keyword evidence="7" id="KW-1133">Transmembrane helix</keyword>
<comment type="subunit">
    <text evidence="6">Supercomplex made of cofactors A to E. Cofactors A and D function by capturing and stabilizing tubulin in a quasi-native conformation. Cofactor E binds to the cofactor D-tubulin complex; interaction with cofactor C then causes the release of tubulin polypeptides that are committed to the native state.</text>
</comment>
<keyword evidence="7" id="KW-0472">Membrane</keyword>
<evidence type="ECO:0000256" key="6">
    <source>
        <dbReference type="ARBA" id="ARBA00026055"/>
    </source>
</evidence>
<dbReference type="PROSITE" id="PS51329">
    <property type="entry name" value="C_CAP_COFACTOR_C"/>
    <property type="match status" value="1"/>
</dbReference>
<feature type="transmembrane region" description="Helical" evidence="7">
    <location>
        <begin position="20"/>
        <end position="36"/>
    </location>
</feature>
<keyword evidence="10" id="KW-1185">Reference proteome</keyword>
<proteinExistence type="inferred from homology"/>
<dbReference type="PANTHER" id="PTHR15139:SF0">
    <property type="entry name" value="TUBULIN-SPECIFIC CHAPERONE C"/>
    <property type="match status" value="1"/>
</dbReference>
<organism evidence="9 10">
    <name type="scientific">Vespula vulgaris</name>
    <name type="common">Yellow jacket</name>
    <name type="synonym">Wasp</name>
    <dbReference type="NCBI Taxonomy" id="7454"/>
    <lineage>
        <taxon>Eukaryota</taxon>
        <taxon>Metazoa</taxon>
        <taxon>Ecdysozoa</taxon>
        <taxon>Arthropoda</taxon>
        <taxon>Hexapoda</taxon>
        <taxon>Insecta</taxon>
        <taxon>Pterygota</taxon>
        <taxon>Neoptera</taxon>
        <taxon>Endopterygota</taxon>
        <taxon>Hymenoptera</taxon>
        <taxon>Apocrita</taxon>
        <taxon>Aculeata</taxon>
        <taxon>Vespoidea</taxon>
        <taxon>Vespidae</taxon>
        <taxon>Vespinae</taxon>
        <taxon>Vespula</taxon>
    </lineage>
</organism>
<evidence type="ECO:0000256" key="2">
    <source>
        <dbReference type="ARBA" id="ARBA00008848"/>
    </source>
</evidence>
<keyword evidence="4" id="KW-0007">Acetylation</keyword>
<protein>
    <recommendedName>
        <fullName evidence="8">C-CAP/cofactor C-like domain-containing protein</fullName>
    </recommendedName>
</protein>
<dbReference type="InterPro" id="IPR031925">
    <property type="entry name" value="TBCC_N"/>
</dbReference>
<evidence type="ECO:0000256" key="4">
    <source>
        <dbReference type="ARBA" id="ARBA00022990"/>
    </source>
</evidence>
<comment type="similarity">
    <text evidence="2">Belongs to the TBCC family.</text>
</comment>
<dbReference type="GO" id="GO:0007021">
    <property type="term" value="P:tubulin complex assembly"/>
    <property type="evidence" value="ECO:0007669"/>
    <property type="project" value="TreeGrafter"/>
</dbReference>
<dbReference type="InterPro" id="IPR016098">
    <property type="entry name" value="CAP/MinC_C"/>
</dbReference>